<evidence type="ECO:0000313" key="3">
    <source>
        <dbReference type="Proteomes" id="UP000050277"/>
    </source>
</evidence>
<dbReference type="STRING" id="70996.SE18_03610"/>
<proteinExistence type="predicted"/>
<evidence type="ECO:0000259" key="1">
    <source>
        <dbReference type="PROSITE" id="PS50994"/>
    </source>
</evidence>
<dbReference type="GO" id="GO:0003676">
    <property type="term" value="F:nucleic acid binding"/>
    <property type="evidence" value="ECO:0007669"/>
    <property type="project" value="InterPro"/>
</dbReference>
<sequence length="192" mass="22905">MPQKKRVAWHIPVGRHRVQLDIQELPAIQGQHGREYKISVIHLRTRIKYSEIHPTQTSAVIARVLAQAVTRVPPFHLVVTDNAMMFTMAYTAHPQRVTAFERMVRHLGLRHWRIPRRAPWRNGFIERSNRTDNEECFHRQQFVSSEERRYVHRLWEMSYNTRRPHQGLGGETPDAVFRREYARDTNIRLLML</sequence>
<dbReference type="InterPro" id="IPR012337">
    <property type="entry name" value="RNaseH-like_sf"/>
</dbReference>
<protein>
    <recommendedName>
        <fullName evidence="1">Integrase catalytic domain-containing protein</fullName>
    </recommendedName>
</protein>
<dbReference type="EMBL" id="LGKP01000007">
    <property type="protein sequence ID" value="KPL91239.1"/>
    <property type="molecule type" value="Genomic_DNA"/>
</dbReference>
<organism evidence="2 3">
    <name type="scientific">Herpetosiphon geysericola</name>
    <dbReference type="NCBI Taxonomy" id="70996"/>
    <lineage>
        <taxon>Bacteria</taxon>
        <taxon>Bacillati</taxon>
        <taxon>Chloroflexota</taxon>
        <taxon>Chloroflexia</taxon>
        <taxon>Herpetosiphonales</taxon>
        <taxon>Herpetosiphonaceae</taxon>
        <taxon>Herpetosiphon</taxon>
    </lineage>
</organism>
<keyword evidence="3" id="KW-1185">Reference proteome</keyword>
<dbReference type="InterPro" id="IPR001584">
    <property type="entry name" value="Integrase_cat-core"/>
</dbReference>
<dbReference type="Gene3D" id="3.30.420.10">
    <property type="entry name" value="Ribonuclease H-like superfamily/Ribonuclease H"/>
    <property type="match status" value="1"/>
</dbReference>
<dbReference type="PROSITE" id="PS50994">
    <property type="entry name" value="INTEGRASE"/>
    <property type="match status" value="1"/>
</dbReference>
<comment type="caution">
    <text evidence="2">The sequence shown here is derived from an EMBL/GenBank/DDBJ whole genome shotgun (WGS) entry which is preliminary data.</text>
</comment>
<dbReference type="RefSeq" id="WP_054533053.1">
    <property type="nucleotide sequence ID" value="NZ_LGKP01000007.1"/>
</dbReference>
<accession>A0A0P6Z246</accession>
<gene>
    <name evidence="2" type="ORF">SE18_03610</name>
</gene>
<reference evidence="2 3" key="1">
    <citation type="submission" date="2015-07" db="EMBL/GenBank/DDBJ databases">
        <title>Whole genome sequence of Herpetosiphon geysericola DSM 7119.</title>
        <authorList>
            <person name="Hemp J."/>
            <person name="Ward L.M."/>
            <person name="Pace L.A."/>
            <person name="Fischer W.W."/>
        </authorList>
    </citation>
    <scope>NUCLEOTIDE SEQUENCE [LARGE SCALE GENOMIC DNA]</scope>
    <source>
        <strain evidence="2 3">DSM 7119</strain>
    </source>
</reference>
<dbReference type="Proteomes" id="UP000050277">
    <property type="component" value="Unassembled WGS sequence"/>
</dbReference>
<dbReference type="InterPro" id="IPR036397">
    <property type="entry name" value="RNaseH_sf"/>
</dbReference>
<dbReference type="Pfam" id="PF13683">
    <property type="entry name" value="rve_3"/>
    <property type="match status" value="1"/>
</dbReference>
<dbReference type="OrthoDB" id="9781005at2"/>
<dbReference type="GO" id="GO:0015074">
    <property type="term" value="P:DNA integration"/>
    <property type="evidence" value="ECO:0007669"/>
    <property type="project" value="InterPro"/>
</dbReference>
<dbReference type="SUPFAM" id="SSF53098">
    <property type="entry name" value="Ribonuclease H-like"/>
    <property type="match status" value="1"/>
</dbReference>
<evidence type="ECO:0000313" key="2">
    <source>
        <dbReference type="EMBL" id="KPL91239.1"/>
    </source>
</evidence>
<feature type="domain" description="Integrase catalytic" evidence="1">
    <location>
        <begin position="8"/>
        <end position="181"/>
    </location>
</feature>
<dbReference type="AlphaFoldDB" id="A0A0P6Z246"/>
<name>A0A0P6Z246_9CHLR</name>